<dbReference type="RefSeq" id="XP_040567702.1">
    <property type="nucleotide sequence ID" value="XM_040711768.2"/>
</dbReference>
<evidence type="ECO:0000256" key="4">
    <source>
        <dbReference type="ARBA" id="ARBA00006019"/>
    </source>
</evidence>
<comment type="pathway">
    <text evidence="3">Protein modification; protein ubiquitination.</text>
</comment>
<dbReference type="EMBL" id="HACA01013880">
    <property type="protein sequence ID" value="CDW31241.1"/>
    <property type="molecule type" value="Transcribed_RNA"/>
</dbReference>
<evidence type="ECO:0000256" key="16">
    <source>
        <dbReference type="RuleBase" id="RU003829"/>
    </source>
</evidence>
<dbReference type="GO" id="GO:0006511">
    <property type="term" value="P:ubiquitin-dependent protein catabolic process"/>
    <property type="evidence" value="ECO:0007669"/>
    <property type="project" value="InterPro"/>
</dbReference>
<evidence type="ECO:0000256" key="17">
    <source>
        <dbReference type="SAM" id="MobiDB-lite"/>
    </source>
</evidence>
<dbReference type="Pfam" id="PF26557">
    <property type="entry name" value="Cullin_AB"/>
    <property type="match status" value="1"/>
</dbReference>
<dbReference type="SMART" id="SM00884">
    <property type="entry name" value="Cullin_Nedd8"/>
    <property type="match status" value="1"/>
</dbReference>
<evidence type="ECO:0000256" key="15">
    <source>
        <dbReference type="PROSITE-ProRule" id="PRU00330"/>
    </source>
</evidence>
<keyword evidence="5" id="KW-0963">Cytoplasm</keyword>
<dbReference type="PROSITE" id="PS01256">
    <property type="entry name" value="CULLIN_1"/>
    <property type="match status" value="1"/>
</dbReference>
<dbReference type="InterPro" id="IPR059120">
    <property type="entry name" value="Cullin-like_AB"/>
</dbReference>
<sequence length="790" mass="91359">MHHHQSSAVNGRKREILVSSPPSNQQEKKRLKMDSKGVQQQQPNFSCLYNGANGGSKNLGGGNQATARKLVIKNLKAQPTLPSDFVSKSLEKLRRATLAIQTSEPIRDATLEELYQAVETLCAHDAAQRVYADLKALVEAHVETVREFLTPGGESLDKLIFMKKMNASWTSHCRQMIMTRSIFLFLDRTYVLQNPSVLSIWEMGLDTFRRYVLTHPAVQTRTVDGILMLIEQERHGDMVDRSLLKSLLRMLSDLQIYKEAFEKKFLVATEKLYSAEGRKLVNERDVPEYLSHVEKRLKEENERFIHYLDISTKWQLIHTVEKQLISEHMTTILTKGLDTLLEENRKVELRLMYSLLGRVKGGCIELKAKMCEFVKKRGKVLVVNPEKDKTMVQELLDFKDKLDTIMSECFTGNDQFVVGMKEAFETFINIRQNKPAELIAKFVDSKLKAGNKEASEEELEKLLDKIMVIFRFIHGKDVFEAFYKKDLAKRLLVGKSASVDSEKSMLSKLKAECGAGFTSKLEGMFKDMELSRDINIAYRQHLEGLKSANNKIDMTVNVLSMAYWPTYQPMEVTMPSEMAKYQELFKKFYHAKYSGRKLQWQPNLGHAVLKANFKSGHKELRVSLFQTLVLLLFNYADELPFAEIKVSSNIEDGELRRTLQSLACGKIRVLKKLPKGKDVMDADKFYFNKEFTHQLCHIKINQVQMKETNDEQKATEERVFQDRQYQIDAAVVRIMKMRKTIFHNLLITELYNQLKFPVKPPDLKKRIESLIDRDYMERDKDNTNQYNYVA</sequence>
<dbReference type="AlphaFoldDB" id="A0A0K2U0R3"/>
<dbReference type="FunFam" id="1.20.1310.10:FF:000004">
    <property type="entry name" value="Cullin 4B"/>
    <property type="match status" value="1"/>
</dbReference>
<keyword evidence="12" id="KW-0539">Nucleus</keyword>
<dbReference type="GO" id="GO:0016567">
    <property type="term" value="P:protein ubiquitination"/>
    <property type="evidence" value="ECO:0007669"/>
    <property type="project" value="UniProtKB-ARBA"/>
</dbReference>
<evidence type="ECO:0000256" key="3">
    <source>
        <dbReference type="ARBA" id="ARBA00004906"/>
    </source>
</evidence>
<dbReference type="FunFam" id="3.30.230.130:FF:000001">
    <property type="entry name" value="Cullin 4A"/>
    <property type="match status" value="1"/>
</dbReference>
<keyword evidence="9" id="KW-0833">Ubl conjugation pathway</keyword>
<comment type="similarity">
    <text evidence="4 15 16">Belongs to the cullin family.</text>
</comment>
<dbReference type="FunFam" id="1.20.1310.10:FF:000059">
    <property type="entry name" value="Cullin-4B"/>
    <property type="match status" value="1"/>
</dbReference>
<evidence type="ECO:0000256" key="9">
    <source>
        <dbReference type="ARBA" id="ARBA00022786"/>
    </source>
</evidence>
<dbReference type="CTD" id="35780"/>
<feature type="domain" description="Cullin family profile" evidence="18">
    <location>
        <begin position="434"/>
        <end position="663"/>
    </location>
</feature>
<dbReference type="InterPro" id="IPR036390">
    <property type="entry name" value="WH_DNA-bd_sf"/>
</dbReference>
<dbReference type="InterPro" id="IPR016159">
    <property type="entry name" value="Cullin_repeat-like_dom_sf"/>
</dbReference>
<dbReference type="KEGG" id="lsm:121117364"/>
<keyword evidence="6" id="KW-1017">Isopeptide bond</keyword>
<feature type="region of interest" description="Disordered" evidence="17">
    <location>
        <begin position="1"/>
        <end position="37"/>
    </location>
</feature>
<dbReference type="PROSITE" id="PS50069">
    <property type="entry name" value="CULLIN_2"/>
    <property type="match status" value="1"/>
</dbReference>
<evidence type="ECO:0000256" key="6">
    <source>
        <dbReference type="ARBA" id="ARBA00022499"/>
    </source>
</evidence>
<name>A0A0K2U0R3_LEPSM</name>
<dbReference type="SMART" id="SM00182">
    <property type="entry name" value="CULLIN"/>
    <property type="match status" value="1"/>
</dbReference>
<dbReference type="Gene3D" id="1.10.10.10">
    <property type="entry name" value="Winged helix-like DNA-binding domain superfamily/Winged helix DNA-binding domain"/>
    <property type="match status" value="1"/>
</dbReference>
<dbReference type="SUPFAM" id="SSF74788">
    <property type="entry name" value="Cullin repeat-like"/>
    <property type="match status" value="1"/>
</dbReference>
<keyword evidence="7" id="KW-0597">Phosphoprotein</keyword>
<dbReference type="Pfam" id="PF00888">
    <property type="entry name" value="Cullin"/>
    <property type="match status" value="1"/>
</dbReference>
<dbReference type="PANTHER" id="PTHR11932">
    <property type="entry name" value="CULLIN"/>
    <property type="match status" value="1"/>
</dbReference>
<dbReference type="SUPFAM" id="SSF75632">
    <property type="entry name" value="Cullin homology domain"/>
    <property type="match status" value="1"/>
</dbReference>
<dbReference type="GO" id="GO:0031625">
    <property type="term" value="F:ubiquitin protein ligase binding"/>
    <property type="evidence" value="ECO:0007669"/>
    <property type="project" value="InterPro"/>
</dbReference>
<dbReference type="GO" id="GO:0031465">
    <property type="term" value="C:Cul4B-RING E3 ubiquitin ligase complex"/>
    <property type="evidence" value="ECO:0007669"/>
    <property type="project" value="UniProtKB-ARBA"/>
</dbReference>
<dbReference type="InterPro" id="IPR036388">
    <property type="entry name" value="WH-like_DNA-bd_sf"/>
</dbReference>
<keyword evidence="13" id="KW-0131">Cell cycle</keyword>
<protein>
    <recommendedName>
        <fullName evidence="14">Cullin-4B</fullName>
    </recommendedName>
</protein>
<organism evidence="19">
    <name type="scientific">Lepeophtheirus salmonis</name>
    <name type="common">Salmon louse</name>
    <name type="synonym">Caligus salmonis</name>
    <dbReference type="NCBI Taxonomy" id="72036"/>
    <lineage>
        <taxon>Eukaryota</taxon>
        <taxon>Metazoa</taxon>
        <taxon>Ecdysozoa</taxon>
        <taxon>Arthropoda</taxon>
        <taxon>Crustacea</taxon>
        <taxon>Multicrustacea</taxon>
        <taxon>Hexanauplia</taxon>
        <taxon>Copepoda</taxon>
        <taxon>Siphonostomatoida</taxon>
        <taxon>Caligidae</taxon>
        <taxon>Lepeophtheirus</taxon>
    </lineage>
</organism>
<dbReference type="GO" id="GO:0042254">
    <property type="term" value="P:ribosome biogenesis"/>
    <property type="evidence" value="ECO:0007669"/>
    <property type="project" value="UniProtKB-ARBA"/>
</dbReference>
<dbReference type="InterPro" id="IPR016157">
    <property type="entry name" value="Cullin_CS"/>
</dbReference>
<evidence type="ECO:0000313" key="19">
    <source>
        <dbReference type="EMBL" id="CDW31241.1"/>
    </source>
</evidence>
<evidence type="ECO:0000256" key="14">
    <source>
        <dbReference type="ARBA" id="ARBA00068305"/>
    </source>
</evidence>
<dbReference type="InterPro" id="IPR019559">
    <property type="entry name" value="Cullin_neddylation_domain"/>
</dbReference>
<evidence type="ECO:0000256" key="1">
    <source>
        <dbReference type="ARBA" id="ARBA00004123"/>
    </source>
</evidence>
<evidence type="ECO:0000256" key="12">
    <source>
        <dbReference type="ARBA" id="ARBA00023242"/>
    </source>
</evidence>
<dbReference type="FunFam" id="1.10.10.10:FF:000050">
    <property type="entry name" value="Cullin 4B"/>
    <property type="match status" value="1"/>
</dbReference>
<evidence type="ECO:0000256" key="10">
    <source>
        <dbReference type="ARBA" id="ARBA00022843"/>
    </source>
</evidence>
<evidence type="ECO:0000256" key="8">
    <source>
        <dbReference type="ARBA" id="ARBA00022763"/>
    </source>
</evidence>
<evidence type="ECO:0000256" key="2">
    <source>
        <dbReference type="ARBA" id="ARBA00004496"/>
    </source>
</evidence>
<feature type="compositionally biased region" description="Basic and acidic residues" evidence="17">
    <location>
        <begin position="26"/>
        <end position="35"/>
    </location>
</feature>
<dbReference type="Pfam" id="PF10557">
    <property type="entry name" value="Cullin_Nedd8"/>
    <property type="match status" value="1"/>
</dbReference>
<dbReference type="GO" id="GO:0006281">
    <property type="term" value="P:DNA repair"/>
    <property type="evidence" value="ECO:0007669"/>
    <property type="project" value="UniProtKB-KW"/>
</dbReference>
<evidence type="ECO:0000259" key="18">
    <source>
        <dbReference type="PROSITE" id="PS50069"/>
    </source>
</evidence>
<dbReference type="FunFam" id="1.20.1310.10:FF:000008">
    <property type="entry name" value="Cullin 4B"/>
    <property type="match status" value="1"/>
</dbReference>
<dbReference type="FunFam" id="1.20.1310.10:FF:000003">
    <property type="entry name" value="Cullin 4A"/>
    <property type="match status" value="1"/>
</dbReference>
<comment type="subcellular location">
    <subcellularLocation>
        <location evidence="2">Cytoplasm</location>
    </subcellularLocation>
    <subcellularLocation>
        <location evidence="1">Nucleus</location>
    </subcellularLocation>
</comment>
<dbReference type="Gene3D" id="3.30.230.130">
    <property type="entry name" value="Cullin, Chain C, Domain 2"/>
    <property type="match status" value="1"/>
</dbReference>
<dbReference type="InterPro" id="IPR045093">
    <property type="entry name" value="Cullin"/>
</dbReference>
<accession>A0A0K2U0R3</accession>
<dbReference type="GO" id="GO:0031464">
    <property type="term" value="C:Cul4A-RING E3 ubiquitin ligase complex"/>
    <property type="evidence" value="ECO:0007669"/>
    <property type="project" value="UniProtKB-ARBA"/>
</dbReference>
<dbReference type="GO" id="GO:0005737">
    <property type="term" value="C:cytoplasm"/>
    <property type="evidence" value="ECO:0007669"/>
    <property type="project" value="UniProtKB-SubCell"/>
</dbReference>
<reference evidence="19" key="1">
    <citation type="submission" date="2014-05" db="EMBL/GenBank/DDBJ databases">
        <authorList>
            <person name="Chronopoulou M."/>
        </authorList>
    </citation>
    <scope>NUCLEOTIDE SEQUENCE</scope>
    <source>
        <tissue evidence="19">Whole organism</tissue>
    </source>
</reference>
<dbReference type="InterPro" id="IPR001373">
    <property type="entry name" value="Cullin_N"/>
</dbReference>
<evidence type="ECO:0000256" key="13">
    <source>
        <dbReference type="ARBA" id="ARBA00023306"/>
    </source>
</evidence>
<dbReference type="SUPFAM" id="SSF46785">
    <property type="entry name" value="Winged helix' DNA-binding domain"/>
    <property type="match status" value="1"/>
</dbReference>
<dbReference type="GO" id="GO:0005634">
    <property type="term" value="C:nucleus"/>
    <property type="evidence" value="ECO:0007669"/>
    <property type="project" value="UniProtKB-SubCell"/>
</dbReference>
<dbReference type="InterPro" id="IPR036317">
    <property type="entry name" value="Cullin_homology_sf"/>
</dbReference>
<keyword evidence="11" id="KW-0234">DNA repair</keyword>
<evidence type="ECO:0000256" key="11">
    <source>
        <dbReference type="ARBA" id="ARBA00023204"/>
    </source>
</evidence>
<dbReference type="InterPro" id="IPR016158">
    <property type="entry name" value="Cullin_homology"/>
</dbReference>
<dbReference type="OrthoDB" id="27073at2759"/>
<keyword evidence="8" id="KW-0227">DNA damage</keyword>
<proteinExistence type="inferred from homology"/>
<keyword evidence="10" id="KW-0832">Ubl conjugation</keyword>
<dbReference type="GeneID" id="121117364"/>
<dbReference type="Gene3D" id="1.20.1310.10">
    <property type="entry name" value="Cullin Repeats"/>
    <property type="match status" value="4"/>
</dbReference>
<evidence type="ECO:0000256" key="7">
    <source>
        <dbReference type="ARBA" id="ARBA00022553"/>
    </source>
</evidence>
<evidence type="ECO:0000256" key="5">
    <source>
        <dbReference type="ARBA" id="ARBA00022490"/>
    </source>
</evidence>